<accession>A0A8G1QR80</accession>
<keyword evidence="3" id="KW-1185">Reference proteome</keyword>
<dbReference type="PANTHER" id="PTHR33099">
    <property type="entry name" value="FE2OG DIOXYGENASE DOMAIN-CONTAINING PROTEIN"/>
    <property type="match status" value="1"/>
</dbReference>
<dbReference type="EMBL" id="KZ825081">
    <property type="protein sequence ID" value="RAH52841.1"/>
    <property type="molecule type" value="Genomic_DNA"/>
</dbReference>
<dbReference type="Proteomes" id="UP000249526">
    <property type="component" value="Unassembled WGS sequence"/>
</dbReference>
<dbReference type="RefSeq" id="XP_025510763.1">
    <property type="nucleotide sequence ID" value="XM_025665397.1"/>
</dbReference>
<feature type="region of interest" description="Disordered" evidence="1">
    <location>
        <begin position="328"/>
        <end position="356"/>
    </location>
</feature>
<reference evidence="2 3" key="1">
    <citation type="submission" date="2018-02" db="EMBL/GenBank/DDBJ databases">
        <title>The genomes of Aspergillus section Nigri reveals drivers in fungal speciation.</title>
        <authorList>
            <consortium name="DOE Joint Genome Institute"/>
            <person name="Vesth T.C."/>
            <person name="Nybo J."/>
            <person name="Theobald S."/>
            <person name="Brandl J."/>
            <person name="Frisvad J.C."/>
            <person name="Nielsen K.F."/>
            <person name="Lyhne E.K."/>
            <person name="Kogle M.E."/>
            <person name="Kuo A."/>
            <person name="Riley R."/>
            <person name="Clum A."/>
            <person name="Nolan M."/>
            <person name="Lipzen A."/>
            <person name="Salamov A."/>
            <person name="Henrissat B."/>
            <person name="Wiebenga A."/>
            <person name="De vries R.P."/>
            <person name="Grigoriev I.V."/>
            <person name="Mortensen U.H."/>
            <person name="Andersen M.R."/>
            <person name="Baker S.E."/>
        </authorList>
    </citation>
    <scope>NUCLEOTIDE SEQUENCE [LARGE SCALE GENOMIC DNA]</scope>
    <source>
        <strain evidence="2 3">CBS 112811</strain>
    </source>
</reference>
<dbReference type="PANTHER" id="PTHR33099:SF7">
    <property type="entry name" value="MYND-TYPE DOMAIN-CONTAINING PROTEIN"/>
    <property type="match status" value="1"/>
</dbReference>
<name>A0A8G1QR80_9EURO</name>
<evidence type="ECO:0000313" key="2">
    <source>
        <dbReference type="EMBL" id="RAH52841.1"/>
    </source>
</evidence>
<proteinExistence type="predicted"/>
<evidence type="ECO:0000256" key="1">
    <source>
        <dbReference type="SAM" id="MobiDB-lite"/>
    </source>
</evidence>
<organism evidence="2 3">
    <name type="scientific">Aspergillus piperis CBS 112811</name>
    <dbReference type="NCBI Taxonomy" id="1448313"/>
    <lineage>
        <taxon>Eukaryota</taxon>
        <taxon>Fungi</taxon>
        <taxon>Dikarya</taxon>
        <taxon>Ascomycota</taxon>
        <taxon>Pezizomycotina</taxon>
        <taxon>Eurotiomycetes</taxon>
        <taxon>Eurotiomycetidae</taxon>
        <taxon>Eurotiales</taxon>
        <taxon>Aspergillaceae</taxon>
        <taxon>Aspergillus</taxon>
        <taxon>Aspergillus subgen. Circumdati</taxon>
    </lineage>
</organism>
<feature type="compositionally biased region" description="Basic residues" evidence="1">
    <location>
        <begin position="345"/>
        <end position="356"/>
    </location>
</feature>
<dbReference type="GeneID" id="37168799"/>
<evidence type="ECO:0000313" key="3">
    <source>
        <dbReference type="Proteomes" id="UP000249526"/>
    </source>
</evidence>
<sequence>MPPELTPDSDYSSLRELIKGSSSSFSCSGSIPITTDTSVKEYGHVPTKSQPVRIFWTSRDSVPQMLVLPICENDDVDASGAGALQQLVTDCAPAAFSRRGNPNGFIQKHINIPYSENQFGVLVVRLPSRFTGGNLYVRHNEQVRDLDWSPAGSSTIQWAAFYSDCKLETLPVTGGECITLIYGLYAVGAGVGYVHPKLSLTPCMQPLKATVMNILGNPDLMRQGGILGAFCSYAYPASESIAHVLKDGDYLLYLAFKSCGLDTCALAISSTGDWYATIFERAQSKNIPIQHNEKNKAAKVVASEAWPCITLPGVTWVNEQNEDSVVLRHSPDDTGAASSSGYGKGTHRPTKRRKIEKSKTPVYVDGAIFAVIPPWRVRL</sequence>
<dbReference type="AlphaFoldDB" id="A0A8G1QR80"/>
<protein>
    <submittedName>
        <fullName evidence="2">Oxidoreductase</fullName>
    </submittedName>
</protein>
<gene>
    <name evidence="2" type="ORF">BO85DRAFT_524142</name>
</gene>